<dbReference type="Pfam" id="PF03914">
    <property type="entry name" value="CBF"/>
    <property type="match status" value="1"/>
</dbReference>
<evidence type="ECO:0000256" key="1">
    <source>
        <dbReference type="ARBA" id="ARBA00007797"/>
    </source>
</evidence>
<keyword evidence="4" id="KW-1185">Reference proteome</keyword>
<dbReference type="OrthoDB" id="10263185at2759"/>
<evidence type="ECO:0000313" key="4">
    <source>
        <dbReference type="Proteomes" id="UP000250275"/>
    </source>
</evidence>
<name>A0A310SLG3_9HYME</name>
<dbReference type="GO" id="GO:0030692">
    <property type="term" value="C:Noc4p-Nop14p complex"/>
    <property type="evidence" value="ECO:0007669"/>
    <property type="project" value="TreeGrafter"/>
</dbReference>
<evidence type="ECO:0000313" key="3">
    <source>
        <dbReference type="EMBL" id="OAD61814.1"/>
    </source>
</evidence>
<dbReference type="InterPro" id="IPR027193">
    <property type="entry name" value="Noc4"/>
</dbReference>
<dbReference type="AlphaFoldDB" id="A0A310SLG3"/>
<dbReference type="PANTHER" id="PTHR12455:SF0">
    <property type="entry name" value="NUCLEOLAR COMPLEX PROTEIN 4 HOMOLOG"/>
    <property type="match status" value="1"/>
</dbReference>
<reference evidence="3 4" key="1">
    <citation type="submission" date="2015-07" db="EMBL/GenBank/DDBJ databases">
        <title>The genome of Eufriesea mexicana.</title>
        <authorList>
            <person name="Pan H."/>
            <person name="Kapheim K."/>
        </authorList>
    </citation>
    <scope>NUCLEOTIDE SEQUENCE [LARGE SCALE GENOMIC DNA]</scope>
    <source>
        <strain evidence="3">0111107269</strain>
        <tissue evidence="3">Whole body</tissue>
    </source>
</reference>
<dbReference type="GO" id="GO:0032040">
    <property type="term" value="C:small-subunit processome"/>
    <property type="evidence" value="ECO:0007669"/>
    <property type="project" value="TreeGrafter"/>
</dbReference>
<organism evidence="3 4">
    <name type="scientific">Eufriesea mexicana</name>
    <dbReference type="NCBI Taxonomy" id="516756"/>
    <lineage>
        <taxon>Eukaryota</taxon>
        <taxon>Metazoa</taxon>
        <taxon>Ecdysozoa</taxon>
        <taxon>Arthropoda</taxon>
        <taxon>Hexapoda</taxon>
        <taxon>Insecta</taxon>
        <taxon>Pterygota</taxon>
        <taxon>Neoptera</taxon>
        <taxon>Endopterygota</taxon>
        <taxon>Hymenoptera</taxon>
        <taxon>Apocrita</taxon>
        <taxon>Aculeata</taxon>
        <taxon>Apoidea</taxon>
        <taxon>Anthophila</taxon>
        <taxon>Apidae</taxon>
        <taxon>Eufriesea</taxon>
    </lineage>
</organism>
<protein>
    <submittedName>
        <fullName evidence="3">Nucleolar complex protein 4 like protein</fullName>
    </submittedName>
</protein>
<dbReference type="PANTHER" id="PTHR12455">
    <property type="entry name" value="NUCLEOLAR COMPLEX PROTEIN 4"/>
    <property type="match status" value="1"/>
</dbReference>
<evidence type="ECO:0000259" key="2">
    <source>
        <dbReference type="Pfam" id="PF03914"/>
    </source>
</evidence>
<accession>A0A310SLG3</accession>
<dbReference type="Proteomes" id="UP000250275">
    <property type="component" value="Unassembled WGS sequence"/>
</dbReference>
<dbReference type="GO" id="GO:0042254">
    <property type="term" value="P:ribosome biogenesis"/>
    <property type="evidence" value="ECO:0007669"/>
    <property type="project" value="InterPro"/>
</dbReference>
<comment type="similarity">
    <text evidence="1">Belongs to the CBF/MAK21 family.</text>
</comment>
<dbReference type="EMBL" id="KQ760132">
    <property type="protein sequence ID" value="OAD61814.1"/>
    <property type="molecule type" value="Genomic_DNA"/>
</dbReference>
<proteinExistence type="inferred from homology"/>
<gene>
    <name evidence="3" type="ORF">WN48_08907</name>
</gene>
<sequence>MADAADLPGASSNQKMSSKLLRQKAQEFLTSRRYANNLVDIISQWDINESTSSCLLTIETIFVEVLKRGDMYLERTISLTISEPSPEARYINWLRNCYEEIWEKILASMEKCRPAIQLQALTTAIKLMAEEGKNPLEPISNSGYYFPFHRLKPILMKLLSPEKDNTSLISRFQEIIEYPDALYYTWKCLPSLTSKRQPHEIYIKNLLELIHKLSLPKEIEENEMSENKNLLCKPQQATKNFIWDQAGARRALNKVWACVMHWELTPQLHKQLLIVLLERVMPHLEKPVLLTDFLMDSLDADGPIGLLALQAPPEDILIILLFVGNLLLRHPGLKRLIDHPQGGEVSSGENNGAGDPFLMEERDPLLSNALLSSLWEIKALQWHIVPSIASTARFIREPLPSVEYDMASALERTGGHLFDSELKNKVKDIMLTFERPNSMALPKGERLLQYWQLTTMH</sequence>
<dbReference type="InterPro" id="IPR005612">
    <property type="entry name" value="CCAAT-binding_factor"/>
</dbReference>
<feature type="domain" description="CCAAT-binding factor" evidence="2">
    <location>
        <begin position="307"/>
        <end position="392"/>
    </location>
</feature>